<evidence type="ECO:0000256" key="6">
    <source>
        <dbReference type="ARBA" id="ARBA00023136"/>
    </source>
</evidence>
<evidence type="ECO:0000256" key="4">
    <source>
        <dbReference type="ARBA" id="ARBA00022692"/>
    </source>
</evidence>
<evidence type="ECO:0000256" key="7">
    <source>
        <dbReference type="SAM" id="Phobius"/>
    </source>
</evidence>
<evidence type="ECO:0000313" key="8">
    <source>
        <dbReference type="EMBL" id="MCE2597106.1"/>
    </source>
</evidence>
<proteinExistence type="inferred from homology"/>
<keyword evidence="8" id="KW-0966">Cell projection</keyword>
<keyword evidence="8" id="KW-0969">Cilium</keyword>
<evidence type="ECO:0000313" key="9">
    <source>
        <dbReference type="Proteomes" id="UP001201273"/>
    </source>
</evidence>
<dbReference type="EMBL" id="JAIMJA010000033">
    <property type="protein sequence ID" value="MCE2597106.1"/>
    <property type="molecule type" value="Genomic_DNA"/>
</dbReference>
<feature type="transmembrane region" description="Helical" evidence="7">
    <location>
        <begin position="185"/>
        <end position="206"/>
    </location>
</feature>
<feature type="transmembrane region" description="Helical" evidence="7">
    <location>
        <begin position="78"/>
        <end position="101"/>
    </location>
</feature>
<dbReference type="InterPro" id="IPR002010">
    <property type="entry name" value="T3SS_IM_R"/>
</dbReference>
<evidence type="ECO:0000256" key="5">
    <source>
        <dbReference type="ARBA" id="ARBA00022989"/>
    </source>
</evidence>
<evidence type="ECO:0000256" key="3">
    <source>
        <dbReference type="ARBA" id="ARBA00022475"/>
    </source>
</evidence>
<comment type="caution">
    <text evidence="8">The sequence shown here is derived from an EMBL/GenBank/DDBJ whole genome shotgun (WGS) entry which is preliminary data.</text>
</comment>
<dbReference type="PANTHER" id="PTHR30065">
    <property type="entry name" value="FLAGELLAR BIOSYNTHETIC PROTEIN FLIR"/>
    <property type="match status" value="1"/>
</dbReference>
<feature type="transmembrane region" description="Helical" evidence="7">
    <location>
        <begin position="42"/>
        <end position="58"/>
    </location>
</feature>
<dbReference type="Proteomes" id="UP001201273">
    <property type="component" value="Unassembled WGS sequence"/>
</dbReference>
<feature type="transmembrane region" description="Helical" evidence="7">
    <location>
        <begin position="218"/>
        <end position="242"/>
    </location>
</feature>
<organism evidence="8 9">
    <name type="scientific">Motilimonas cestriensis</name>
    <dbReference type="NCBI Taxonomy" id="2742685"/>
    <lineage>
        <taxon>Bacteria</taxon>
        <taxon>Pseudomonadati</taxon>
        <taxon>Pseudomonadota</taxon>
        <taxon>Gammaproteobacteria</taxon>
        <taxon>Alteromonadales</taxon>
        <taxon>Alteromonadales genera incertae sedis</taxon>
        <taxon>Motilimonas</taxon>
    </lineage>
</organism>
<dbReference type="Pfam" id="PF01311">
    <property type="entry name" value="Bac_export_1"/>
    <property type="match status" value="1"/>
</dbReference>
<feature type="transmembrane region" description="Helical" evidence="7">
    <location>
        <begin position="12"/>
        <end position="30"/>
    </location>
</feature>
<dbReference type="RefSeq" id="WP_233054848.1">
    <property type="nucleotide sequence ID" value="NZ_JAIMJA010000033.1"/>
</dbReference>
<keyword evidence="5 7" id="KW-1133">Transmembrane helix</keyword>
<keyword evidence="8" id="KW-0282">Flagellum</keyword>
<keyword evidence="4 7" id="KW-0812">Transmembrane</keyword>
<gene>
    <name evidence="8" type="ORF">K6Y31_20235</name>
</gene>
<keyword evidence="6 7" id="KW-0472">Membrane</keyword>
<evidence type="ECO:0000256" key="2">
    <source>
        <dbReference type="ARBA" id="ARBA00009772"/>
    </source>
</evidence>
<keyword evidence="9" id="KW-1185">Reference proteome</keyword>
<feature type="transmembrane region" description="Helical" evidence="7">
    <location>
        <begin position="130"/>
        <end position="146"/>
    </location>
</feature>
<name>A0ABS8WDI4_9GAMM</name>
<protein>
    <submittedName>
        <fullName evidence="8">Flagellar biosynthetic protein FliR</fullName>
    </submittedName>
</protein>
<comment type="similarity">
    <text evidence="2">Belongs to the FliR/MopE/SpaR family.</text>
</comment>
<accession>A0ABS8WDI4</accession>
<keyword evidence="3" id="KW-1003">Cell membrane</keyword>
<comment type="subcellular location">
    <subcellularLocation>
        <location evidence="1">Cell membrane</location>
        <topology evidence="1">Multi-pass membrane protein</topology>
    </subcellularLocation>
</comment>
<reference evidence="8 9" key="1">
    <citation type="journal article" date="2022" name="Environ. Microbiol. Rep.">
        <title>Eco-phylogenetic analyses reveal divergent evolution of vitamin B12 metabolism in the marine bacterial family 'Psychromonadaceae'.</title>
        <authorList>
            <person name="Jin X."/>
            <person name="Yang Y."/>
            <person name="Cao H."/>
            <person name="Gao B."/>
            <person name="Zhao Z."/>
        </authorList>
    </citation>
    <scope>NUCLEOTIDE SEQUENCE [LARGE SCALE GENOMIC DNA]</scope>
    <source>
        <strain evidence="8 9">MKS20</strain>
    </source>
</reference>
<dbReference type="PANTHER" id="PTHR30065:SF1">
    <property type="entry name" value="SURFACE PRESENTATION OF ANTIGENS PROTEIN SPAR"/>
    <property type="match status" value="1"/>
</dbReference>
<dbReference type="PRINTS" id="PR00953">
    <property type="entry name" value="TYPE3IMRPROT"/>
</dbReference>
<sequence>MELISNFPDLDKYVVAFFLIMCRLTPVLVFKSINPISMLPAQIKLYLTLIFSFVILVATKNDIEIRNFSFNTYEEFFFSLSVEFLIGLTFWFALLTVYAAVYTMLKALDMQVGFNPMGIFNPSMNDSDPILTRVIIILLSLLFFILDGHYKILTLVTETVRLIPLNSGYGEIKLSTLSQLLSSQYILAVVLVLPIIIAIFWIDLILGLCNKMMPQINIYFVGLPLKIAIAMIALSFSAGHIISIGESMLLKVEHFWNSLY</sequence>
<evidence type="ECO:0000256" key="1">
    <source>
        <dbReference type="ARBA" id="ARBA00004651"/>
    </source>
</evidence>